<dbReference type="STRING" id="1802129.A3J04_00025"/>
<evidence type="ECO:0000256" key="4">
    <source>
        <dbReference type="ARBA" id="ARBA00024207"/>
    </source>
</evidence>
<gene>
    <name evidence="5" type="ORF">A3J04_00025</name>
</gene>
<evidence type="ECO:0008006" key="7">
    <source>
        <dbReference type="Google" id="ProtNLM"/>
    </source>
</evidence>
<reference evidence="5 6" key="1">
    <citation type="journal article" date="2016" name="Nat. Commun.">
        <title>Thousands of microbial genomes shed light on interconnected biogeochemical processes in an aquifer system.</title>
        <authorList>
            <person name="Anantharaman K."/>
            <person name="Brown C.T."/>
            <person name="Hug L.A."/>
            <person name="Sharon I."/>
            <person name="Castelle C.J."/>
            <person name="Probst A.J."/>
            <person name="Thomas B.C."/>
            <person name="Singh A."/>
            <person name="Wilkins M.J."/>
            <person name="Karaoz U."/>
            <person name="Brodie E.L."/>
            <person name="Williams K.H."/>
            <person name="Hubbard S.S."/>
            <person name="Banfield J.F."/>
        </authorList>
    </citation>
    <scope>NUCLEOTIDE SEQUENCE [LARGE SCALE GENOMIC DNA]</scope>
</reference>
<keyword evidence="1" id="KW-1277">Toxin-antitoxin system</keyword>
<dbReference type="GO" id="GO:0110001">
    <property type="term" value="C:toxin-antitoxin complex"/>
    <property type="evidence" value="ECO:0007669"/>
    <property type="project" value="InterPro"/>
</dbReference>
<comment type="caution">
    <text evidence="5">The sequence shown here is derived from an EMBL/GenBank/DDBJ whole genome shotgun (WGS) entry which is preliminary data.</text>
</comment>
<dbReference type="Pfam" id="PF01934">
    <property type="entry name" value="HepT-like"/>
    <property type="match status" value="1"/>
</dbReference>
<dbReference type="GO" id="GO:0004540">
    <property type="term" value="F:RNA nuclease activity"/>
    <property type="evidence" value="ECO:0007669"/>
    <property type="project" value="InterPro"/>
</dbReference>
<organism evidence="5 6">
    <name type="scientific">Candidatus Ryanbacteria bacterium RIFCSPLOWO2_02_FULL_47_14</name>
    <dbReference type="NCBI Taxonomy" id="1802129"/>
    <lineage>
        <taxon>Bacteria</taxon>
        <taxon>Candidatus Ryaniibacteriota</taxon>
    </lineage>
</organism>
<dbReference type="Proteomes" id="UP000177954">
    <property type="component" value="Unassembled WGS sequence"/>
</dbReference>
<dbReference type="EMBL" id="MHNZ01000025">
    <property type="protein sequence ID" value="OGZ56161.1"/>
    <property type="molecule type" value="Genomic_DNA"/>
</dbReference>
<protein>
    <recommendedName>
        <fullName evidence="7">DUF86 domain-containing protein</fullName>
    </recommendedName>
</protein>
<comment type="similarity">
    <text evidence="4">Belongs to the HepT RNase toxin family.</text>
</comment>
<dbReference type="PANTHER" id="PTHR33397">
    <property type="entry name" value="UPF0331 PROTEIN YUTE"/>
    <property type="match status" value="1"/>
</dbReference>
<keyword evidence="2" id="KW-0540">Nuclease</keyword>
<dbReference type="InterPro" id="IPR008201">
    <property type="entry name" value="HepT-like"/>
</dbReference>
<dbReference type="PANTHER" id="PTHR33397:SF3">
    <property type="entry name" value="MRNA NUCLEASE HEPT"/>
    <property type="match status" value="1"/>
</dbReference>
<proteinExistence type="inferred from homology"/>
<dbReference type="GO" id="GO:0016787">
    <property type="term" value="F:hydrolase activity"/>
    <property type="evidence" value="ECO:0007669"/>
    <property type="project" value="UniProtKB-KW"/>
</dbReference>
<sequence length="140" mass="16324">MTFDQQFIVAKLDELRGYSGELDELLHFSDGEIIADQFKLHAAERLLQLVVDTMIDINQHFIRELKLKIGDDFQSTFYTLGSQDILPTPFAEKIAPIVGLRNRIVHRYETLDKKLFLRSLRNNLSDIEIYIKHIVQYSAK</sequence>
<evidence type="ECO:0000256" key="2">
    <source>
        <dbReference type="ARBA" id="ARBA00022722"/>
    </source>
</evidence>
<dbReference type="AlphaFoldDB" id="A0A1G2H1Q4"/>
<dbReference type="InterPro" id="IPR052379">
    <property type="entry name" value="Type_VII_TA_RNase"/>
</dbReference>
<evidence type="ECO:0000256" key="3">
    <source>
        <dbReference type="ARBA" id="ARBA00022801"/>
    </source>
</evidence>
<evidence type="ECO:0000313" key="6">
    <source>
        <dbReference type="Proteomes" id="UP000177954"/>
    </source>
</evidence>
<dbReference type="InterPro" id="IPR037038">
    <property type="entry name" value="HepT-like_sf"/>
</dbReference>
<accession>A0A1G2H1Q4</accession>
<name>A0A1G2H1Q4_9BACT</name>
<evidence type="ECO:0000256" key="1">
    <source>
        <dbReference type="ARBA" id="ARBA00022649"/>
    </source>
</evidence>
<dbReference type="NCBIfam" id="NF047751">
    <property type="entry name" value="HepT_toxin"/>
    <property type="match status" value="1"/>
</dbReference>
<evidence type="ECO:0000313" key="5">
    <source>
        <dbReference type="EMBL" id="OGZ56161.1"/>
    </source>
</evidence>
<keyword evidence="3" id="KW-0378">Hydrolase</keyword>
<dbReference type="Gene3D" id="1.20.120.580">
    <property type="entry name" value="bsu32300-like"/>
    <property type="match status" value="1"/>
</dbReference>